<organism evidence="2 3">
    <name type="scientific">Lophium mytilinum</name>
    <dbReference type="NCBI Taxonomy" id="390894"/>
    <lineage>
        <taxon>Eukaryota</taxon>
        <taxon>Fungi</taxon>
        <taxon>Dikarya</taxon>
        <taxon>Ascomycota</taxon>
        <taxon>Pezizomycotina</taxon>
        <taxon>Dothideomycetes</taxon>
        <taxon>Pleosporomycetidae</taxon>
        <taxon>Mytilinidiales</taxon>
        <taxon>Mytilinidiaceae</taxon>
        <taxon>Lophium</taxon>
    </lineage>
</organism>
<feature type="region of interest" description="Disordered" evidence="1">
    <location>
        <begin position="28"/>
        <end position="51"/>
    </location>
</feature>
<proteinExistence type="predicted"/>
<dbReference type="EMBL" id="MU004197">
    <property type="protein sequence ID" value="KAF2490299.1"/>
    <property type="molecule type" value="Genomic_DNA"/>
</dbReference>
<protein>
    <recommendedName>
        <fullName evidence="4">Zn(2)-C6 fungal-type domain-containing protein</fullName>
    </recommendedName>
</protein>
<sequence>MPDQDCDGKKCSTCNRTNKKIQEVRKKLKDTEDRLRDSEENARNTALAHEQTQAELDRLRPLYEVLRQDYKAVAEEATELRPAAAPTNAATPYPHAPTPYKMLSQDLSRRLRDSKENARIVTFAHEQDQAELYRLRPLYADLRHDYKTVVDELIALRSATAPADAAASRPKVPTPSEMLAQALSRKLICVACYRQRRACDGQLPCAHCTVDKLVEGCKYGRCRRYKNGEKGKKGAACRTKNCSAIHDELGYGYDADIAREIGQSEGAIKTKT</sequence>
<accession>A0A6A6QDW7</accession>
<gene>
    <name evidence="2" type="ORF">BU16DRAFT_566331</name>
</gene>
<evidence type="ECO:0008006" key="4">
    <source>
        <dbReference type="Google" id="ProtNLM"/>
    </source>
</evidence>
<dbReference type="AlphaFoldDB" id="A0A6A6QDW7"/>
<evidence type="ECO:0000256" key="1">
    <source>
        <dbReference type="SAM" id="MobiDB-lite"/>
    </source>
</evidence>
<evidence type="ECO:0000313" key="2">
    <source>
        <dbReference type="EMBL" id="KAF2490299.1"/>
    </source>
</evidence>
<evidence type="ECO:0000313" key="3">
    <source>
        <dbReference type="Proteomes" id="UP000799750"/>
    </source>
</evidence>
<keyword evidence="3" id="KW-1185">Reference proteome</keyword>
<feature type="compositionally biased region" description="Basic and acidic residues" evidence="1">
    <location>
        <begin position="28"/>
        <end position="42"/>
    </location>
</feature>
<dbReference type="Proteomes" id="UP000799750">
    <property type="component" value="Unassembled WGS sequence"/>
</dbReference>
<name>A0A6A6QDW7_9PEZI</name>
<reference evidence="2" key="1">
    <citation type="journal article" date="2020" name="Stud. Mycol.">
        <title>101 Dothideomycetes genomes: a test case for predicting lifestyles and emergence of pathogens.</title>
        <authorList>
            <person name="Haridas S."/>
            <person name="Albert R."/>
            <person name="Binder M."/>
            <person name="Bloem J."/>
            <person name="Labutti K."/>
            <person name="Salamov A."/>
            <person name="Andreopoulos B."/>
            <person name="Baker S."/>
            <person name="Barry K."/>
            <person name="Bills G."/>
            <person name="Bluhm B."/>
            <person name="Cannon C."/>
            <person name="Castanera R."/>
            <person name="Culley D."/>
            <person name="Daum C."/>
            <person name="Ezra D."/>
            <person name="Gonzalez J."/>
            <person name="Henrissat B."/>
            <person name="Kuo A."/>
            <person name="Liang C."/>
            <person name="Lipzen A."/>
            <person name="Lutzoni F."/>
            <person name="Magnuson J."/>
            <person name="Mondo S."/>
            <person name="Nolan M."/>
            <person name="Ohm R."/>
            <person name="Pangilinan J."/>
            <person name="Park H.-J."/>
            <person name="Ramirez L."/>
            <person name="Alfaro M."/>
            <person name="Sun H."/>
            <person name="Tritt A."/>
            <person name="Yoshinaga Y."/>
            <person name="Zwiers L.-H."/>
            <person name="Turgeon B."/>
            <person name="Goodwin S."/>
            <person name="Spatafora J."/>
            <person name="Crous P."/>
            <person name="Grigoriev I."/>
        </authorList>
    </citation>
    <scope>NUCLEOTIDE SEQUENCE</scope>
    <source>
        <strain evidence="2">CBS 269.34</strain>
    </source>
</reference>